<proteinExistence type="inferred from homology"/>
<name>A0A7K8PJI2_COCCO</name>
<keyword evidence="3" id="KW-1185">Reference proteome</keyword>
<dbReference type="AlphaFoldDB" id="A0A7K8PJI2"/>
<sequence length="106" mass="12677">HVSPLSLSYTLDNDVLTTEQRHFCDDNGYLLIKNHRIKKLVSDEDIERFRKEFVRICNKEVSPPGVLIMRHEICRPSFIWSEKPVNEAHNFWEDEELFRYCTLPEV</sequence>
<dbReference type="EMBL" id="VWPP01000262">
    <property type="protein sequence ID" value="NXE79048.1"/>
    <property type="molecule type" value="Genomic_DNA"/>
</dbReference>
<evidence type="ECO:0000313" key="2">
    <source>
        <dbReference type="EMBL" id="NXE79048.1"/>
    </source>
</evidence>
<comment type="similarity">
    <text evidence="1">Belongs to the PhyH family.</text>
</comment>
<dbReference type="InterPro" id="IPR047128">
    <property type="entry name" value="PhyH"/>
</dbReference>
<dbReference type="SUPFAM" id="SSF51197">
    <property type="entry name" value="Clavaminate synthase-like"/>
    <property type="match status" value="1"/>
</dbReference>
<dbReference type="PANTHER" id="PTHR21308">
    <property type="entry name" value="PHYTANOYL-COA ALPHA-HYDROXYLASE"/>
    <property type="match status" value="1"/>
</dbReference>
<dbReference type="Gene3D" id="2.60.120.620">
    <property type="entry name" value="q2cbj1_9rhob like domain"/>
    <property type="match status" value="1"/>
</dbReference>
<dbReference type="Proteomes" id="UP000525205">
    <property type="component" value="Unassembled WGS sequence"/>
</dbReference>
<gene>
    <name evidence="2" type="primary">Phyh_1</name>
    <name evidence="2" type="ORF">COCCOC_R06633</name>
</gene>
<dbReference type="GO" id="GO:0048244">
    <property type="term" value="F:phytanoyl-CoA dioxygenase activity"/>
    <property type="evidence" value="ECO:0007669"/>
    <property type="project" value="InterPro"/>
</dbReference>
<feature type="non-terminal residue" evidence="2">
    <location>
        <position position="1"/>
    </location>
</feature>
<feature type="non-terminal residue" evidence="2">
    <location>
        <position position="106"/>
    </location>
</feature>
<accession>A0A7K8PJI2</accession>
<comment type="caution">
    <text evidence="2">The sequence shown here is derived from an EMBL/GenBank/DDBJ whole genome shotgun (WGS) entry which is preliminary data.</text>
</comment>
<dbReference type="PANTHER" id="PTHR21308:SF1">
    <property type="entry name" value="PHYTANOYL-COA DIOXYGENASE, PEROXISOMAL"/>
    <property type="match status" value="1"/>
</dbReference>
<evidence type="ECO:0000313" key="3">
    <source>
        <dbReference type="Proteomes" id="UP000525205"/>
    </source>
</evidence>
<dbReference type="GO" id="GO:0001561">
    <property type="term" value="P:fatty acid alpha-oxidation"/>
    <property type="evidence" value="ECO:0007669"/>
    <property type="project" value="InterPro"/>
</dbReference>
<organism evidence="2 3">
    <name type="scientific">Cochlearius cochlearius</name>
    <name type="common">Boat-billed heron</name>
    <dbReference type="NCBI Taxonomy" id="110676"/>
    <lineage>
        <taxon>Eukaryota</taxon>
        <taxon>Metazoa</taxon>
        <taxon>Chordata</taxon>
        <taxon>Craniata</taxon>
        <taxon>Vertebrata</taxon>
        <taxon>Euteleostomi</taxon>
        <taxon>Archelosauria</taxon>
        <taxon>Archosauria</taxon>
        <taxon>Dinosauria</taxon>
        <taxon>Saurischia</taxon>
        <taxon>Theropoda</taxon>
        <taxon>Coelurosauria</taxon>
        <taxon>Aves</taxon>
        <taxon>Neognathae</taxon>
        <taxon>Neoaves</taxon>
        <taxon>Aequornithes</taxon>
        <taxon>Pelecaniformes</taxon>
        <taxon>Ardeidae</taxon>
        <taxon>Cochlearius</taxon>
    </lineage>
</organism>
<reference evidence="2 3" key="1">
    <citation type="submission" date="2019-09" db="EMBL/GenBank/DDBJ databases">
        <title>Bird 10,000 Genomes (B10K) Project - Family phase.</title>
        <authorList>
            <person name="Zhang G."/>
        </authorList>
    </citation>
    <scope>NUCLEOTIDE SEQUENCE [LARGE SCALE GENOMIC DNA]</scope>
    <source>
        <strain evidence="2">B10K-CU-031-03</strain>
        <tissue evidence="2">Muscle</tissue>
    </source>
</reference>
<protein>
    <submittedName>
        <fullName evidence="2">PAHX protein</fullName>
    </submittedName>
</protein>
<evidence type="ECO:0000256" key="1">
    <source>
        <dbReference type="ARBA" id="ARBA00005830"/>
    </source>
</evidence>